<evidence type="ECO:0000313" key="3">
    <source>
        <dbReference type="Proteomes" id="UP001558613"/>
    </source>
</evidence>
<comment type="caution">
    <text evidence="2">The sequence shown here is derived from an EMBL/GenBank/DDBJ whole genome shotgun (WGS) entry which is preliminary data.</text>
</comment>
<accession>A0ABR3NG74</accession>
<feature type="compositionally biased region" description="Pro residues" evidence="1">
    <location>
        <begin position="13"/>
        <end position="24"/>
    </location>
</feature>
<dbReference type="EMBL" id="JAYMGO010000004">
    <property type="protein sequence ID" value="KAL1275929.1"/>
    <property type="molecule type" value="Genomic_DNA"/>
</dbReference>
<feature type="compositionally biased region" description="Low complexity" evidence="1">
    <location>
        <begin position="25"/>
        <end position="42"/>
    </location>
</feature>
<sequence length="128" mass="14484">MCSSLPSISSSCPHPPLNPNPDPVPNRARSPASSSEALSLSRRLPSIPQCWRTRTLRTLPPDPWLYRLGGPSGIEAFTYVQYMHFFLDECFKNESVTSKCSLFQHFRGSPWFPSSPPTSFSRFFEFVV</sequence>
<evidence type="ECO:0000256" key="1">
    <source>
        <dbReference type="SAM" id="MobiDB-lite"/>
    </source>
</evidence>
<evidence type="ECO:0000313" key="2">
    <source>
        <dbReference type="EMBL" id="KAL1275929.1"/>
    </source>
</evidence>
<proteinExistence type="predicted"/>
<feature type="compositionally biased region" description="Low complexity" evidence="1">
    <location>
        <begin position="1"/>
        <end position="12"/>
    </location>
</feature>
<keyword evidence="3" id="KW-1185">Reference proteome</keyword>
<name>A0ABR3NG74_9TELE</name>
<feature type="region of interest" description="Disordered" evidence="1">
    <location>
        <begin position="1"/>
        <end position="42"/>
    </location>
</feature>
<protein>
    <submittedName>
        <fullName evidence="2">Uncharacterized protein</fullName>
    </submittedName>
</protein>
<dbReference type="Proteomes" id="UP001558613">
    <property type="component" value="Unassembled WGS sequence"/>
</dbReference>
<organism evidence="2 3">
    <name type="scientific">Cirrhinus molitorella</name>
    <name type="common">mud carp</name>
    <dbReference type="NCBI Taxonomy" id="172907"/>
    <lineage>
        <taxon>Eukaryota</taxon>
        <taxon>Metazoa</taxon>
        <taxon>Chordata</taxon>
        <taxon>Craniata</taxon>
        <taxon>Vertebrata</taxon>
        <taxon>Euteleostomi</taxon>
        <taxon>Actinopterygii</taxon>
        <taxon>Neopterygii</taxon>
        <taxon>Teleostei</taxon>
        <taxon>Ostariophysi</taxon>
        <taxon>Cypriniformes</taxon>
        <taxon>Cyprinidae</taxon>
        <taxon>Labeoninae</taxon>
        <taxon>Labeonini</taxon>
        <taxon>Cirrhinus</taxon>
    </lineage>
</organism>
<gene>
    <name evidence="2" type="ORF">QQF64_035552</name>
</gene>
<reference evidence="2 3" key="1">
    <citation type="submission" date="2023-09" db="EMBL/GenBank/DDBJ databases">
        <authorList>
            <person name="Wang M."/>
        </authorList>
    </citation>
    <scope>NUCLEOTIDE SEQUENCE [LARGE SCALE GENOMIC DNA]</scope>
    <source>
        <strain evidence="2">GT-2023</strain>
        <tissue evidence="2">Liver</tissue>
    </source>
</reference>